<feature type="active site" description="Proton donor" evidence="1">
    <location>
        <position position="53"/>
    </location>
</feature>
<comment type="caution">
    <text evidence="5">The sequence shown here is derived from an EMBL/GenBank/DDBJ whole genome shotgun (WGS) entry which is preliminary data.</text>
</comment>
<dbReference type="Pfam" id="PF00248">
    <property type="entry name" value="Aldo_ket_red"/>
    <property type="match status" value="1"/>
</dbReference>
<dbReference type="SUPFAM" id="SSF51430">
    <property type="entry name" value="NAD(P)-linked oxidoreductase"/>
    <property type="match status" value="1"/>
</dbReference>
<keyword evidence="6" id="KW-1185">Reference proteome</keyword>
<feature type="site" description="Lowers pKa of active site Tyr" evidence="3">
    <location>
        <position position="78"/>
    </location>
</feature>
<feature type="binding site" evidence="2">
    <location>
        <position position="111"/>
    </location>
    <ligand>
        <name>substrate</name>
    </ligand>
</feature>
<organism evidence="5 6">
    <name type="scientific">Pseudoduganella aquatica</name>
    <dbReference type="NCBI Taxonomy" id="2660641"/>
    <lineage>
        <taxon>Bacteria</taxon>
        <taxon>Pseudomonadati</taxon>
        <taxon>Pseudomonadota</taxon>
        <taxon>Betaproteobacteria</taxon>
        <taxon>Burkholderiales</taxon>
        <taxon>Oxalobacteraceae</taxon>
        <taxon>Telluria group</taxon>
        <taxon>Pseudoduganella</taxon>
    </lineage>
</organism>
<dbReference type="PIRSF" id="PIRSF000097">
    <property type="entry name" value="AKR"/>
    <property type="match status" value="1"/>
</dbReference>
<dbReference type="CDD" id="cd19138">
    <property type="entry name" value="AKR_YeaE"/>
    <property type="match status" value="1"/>
</dbReference>
<feature type="domain" description="NADP-dependent oxidoreductase" evidence="4">
    <location>
        <begin position="15"/>
        <end position="268"/>
    </location>
</feature>
<accession>A0A7X4HEY3</accession>
<evidence type="ECO:0000256" key="2">
    <source>
        <dbReference type="PIRSR" id="PIRSR000097-2"/>
    </source>
</evidence>
<dbReference type="RefSeq" id="WP_161074273.1">
    <property type="nucleotide sequence ID" value="NZ_CP086370.1"/>
</dbReference>
<protein>
    <submittedName>
        <fullName evidence="5">Aldo/keto reductase</fullName>
    </submittedName>
</protein>
<name>A0A7X4HEY3_9BURK</name>
<evidence type="ECO:0000313" key="5">
    <source>
        <dbReference type="EMBL" id="MYN09976.1"/>
    </source>
</evidence>
<dbReference type="AlphaFoldDB" id="A0A7X4HEY3"/>
<reference evidence="5 6" key="1">
    <citation type="submission" date="2019-12" db="EMBL/GenBank/DDBJ databases">
        <title>Novel species isolated from a subtropical stream in China.</title>
        <authorList>
            <person name="Lu H."/>
        </authorList>
    </citation>
    <scope>NUCLEOTIDE SEQUENCE [LARGE SCALE GENOMIC DNA]</scope>
    <source>
        <strain evidence="5 6">FT127W</strain>
    </source>
</reference>
<dbReference type="PANTHER" id="PTHR43638:SF3">
    <property type="entry name" value="ALDEHYDE REDUCTASE"/>
    <property type="match status" value="1"/>
</dbReference>
<gene>
    <name evidence="5" type="ORF">GTP77_21890</name>
</gene>
<dbReference type="InterPro" id="IPR023210">
    <property type="entry name" value="NADP_OxRdtase_dom"/>
</dbReference>
<dbReference type="Proteomes" id="UP000450676">
    <property type="component" value="Unassembled WGS sequence"/>
</dbReference>
<evidence type="ECO:0000259" key="4">
    <source>
        <dbReference type="Pfam" id="PF00248"/>
    </source>
</evidence>
<dbReference type="InterPro" id="IPR036812">
    <property type="entry name" value="NAD(P)_OxRdtase_dom_sf"/>
</dbReference>
<dbReference type="Gene3D" id="3.20.20.100">
    <property type="entry name" value="NADP-dependent oxidoreductase domain"/>
    <property type="match status" value="1"/>
</dbReference>
<dbReference type="PANTHER" id="PTHR43638">
    <property type="entry name" value="OXIDOREDUCTASE, ALDO/KETO REDUCTASE FAMILY PROTEIN"/>
    <property type="match status" value="1"/>
</dbReference>
<evidence type="ECO:0000313" key="6">
    <source>
        <dbReference type="Proteomes" id="UP000450676"/>
    </source>
</evidence>
<dbReference type="EMBL" id="WWCU01000030">
    <property type="protein sequence ID" value="MYN09976.1"/>
    <property type="molecule type" value="Genomic_DNA"/>
</dbReference>
<dbReference type="PRINTS" id="PR00069">
    <property type="entry name" value="ALDKETRDTASE"/>
</dbReference>
<dbReference type="GO" id="GO:0016491">
    <property type="term" value="F:oxidoreductase activity"/>
    <property type="evidence" value="ECO:0007669"/>
    <property type="project" value="InterPro"/>
</dbReference>
<dbReference type="InterPro" id="IPR020471">
    <property type="entry name" value="AKR"/>
</dbReference>
<evidence type="ECO:0000256" key="1">
    <source>
        <dbReference type="PIRSR" id="PIRSR000097-1"/>
    </source>
</evidence>
<proteinExistence type="predicted"/>
<evidence type="ECO:0000256" key="3">
    <source>
        <dbReference type="PIRSR" id="PIRSR000097-3"/>
    </source>
</evidence>
<sequence>MKNVVLLSGKAVPALGQGTWNMGEDPTYRAHEVAALQLGMDLGMTLIDTAEMYADGASEEVVGEAIAGRRELAFLVSKVYPHNATRAGVVAACERSLKRLKVEQIDLYLLHWRGSVPLEETLAGFAALREAGKIGAYGVSNFDLADMREARALPGGADIAVNQVLYNLAKRGIEWDLLPWSQQQQVPLMAYSPLESNPHEQRAMLENRSLQTVARRHGATPAQIALAWLLRQDGVIVIPKAANPDHIRQNRAALDIALSPEDLADLDQGYPLPRRNSPLAMR</sequence>